<name>A0ABP9DGF5_9BACT</name>
<dbReference type="InterPro" id="IPR019734">
    <property type="entry name" value="TPR_rpt"/>
</dbReference>
<dbReference type="PROSITE" id="PS50005">
    <property type="entry name" value="TPR"/>
    <property type="match status" value="2"/>
</dbReference>
<evidence type="ECO:0000256" key="2">
    <source>
        <dbReference type="ARBA" id="ARBA00022803"/>
    </source>
</evidence>
<dbReference type="Gene3D" id="1.25.40.10">
    <property type="entry name" value="Tetratricopeptide repeat domain"/>
    <property type="match status" value="3"/>
</dbReference>
<dbReference type="SUPFAM" id="SSF48439">
    <property type="entry name" value="Protein prenylyltransferase"/>
    <property type="match status" value="1"/>
</dbReference>
<dbReference type="PANTHER" id="PTHR44858:SF1">
    <property type="entry name" value="UDP-N-ACETYLGLUCOSAMINE--PEPTIDE N-ACETYLGLUCOSAMINYLTRANSFERASE SPINDLY-RELATED"/>
    <property type="match status" value="1"/>
</dbReference>
<dbReference type="EMBL" id="BAABJX010000036">
    <property type="protein sequence ID" value="GAA4838894.1"/>
    <property type="molecule type" value="Genomic_DNA"/>
</dbReference>
<evidence type="ECO:0008006" key="7">
    <source>
        <dbReference type="Google" id="ProtNLM"/>
    </source>
</evidence>
<dbReference type="Proteomes" id="UP001500298">
    <property type="component" value="Unassembled WGS sequence"/>
</dbReference>
<feature type="signal peptide" evidence="4">
    <location>
        <begin position="1"/>
        <end position="19"/>
    </location>
</feature>
<evidence type="ECO:0000313" key="5">
    <source>
        <dbReference type="EMBL" id="GAA4838894.1"/>
    </source>
</evidence>
<gene>
    <name evidence="5" type="ORF">GCM10023331_25180</name>
</gene>
<dbReference type="SUPFAM" id="SSF48452">
    <property type="entry name" value="TPR-like"/>
    <property type="match status" value="1"/>
</dbReference>
<feature type="repeat" description="TPR" evidence="3">
    <location>
        <begin position="296"/>
        <end position="329"/>
    </location>
</feature>
<reference evidence="6" key="1">
    <citation type="journal article" date="2019" name="Int. J. Syst. Evol. Microbiol.">
        <title>The Global Catalogue of Microorganisms (GCM) 10K type strain sequencing project: providing services to taxonomists for standard genome sequencing and annotation.</title>
        <authorList>
            <consortium name="The Broad Institute Genomics Platform"/>
            <consortium name="The Broad Institute Genome Sequencing Center for Infectious Disease"/>
            <person name="Wu L."/>
            <person name="Ma J."/>
        </authorList>
    </citation>
    <scope>NUCLEOTIDE SEQUENCE [LARGE SCALE GENOMIC DNA]</scope>
    <source>
        <strain evidence="6">JCM 18326</strain>
    </source>
</reference>
<sequence>MYKTLILLFLALLPFLQVAGQEQRRSQYYRYQGKIITAEDFQQYPEPVQANIIKEQQEYSKVLLLKAVEAESMAQPKAAFAYLDTALRLYPEFAEGFANTGLLLLKNGYRENAVRYLTRATQLNDSLTYAHWGLSHLYTSMEQYDKAILALNKVMEYNPSEKALQQRSDLYFAQGDYTLAIKDINQLLEQNESAADLWAQKGKILLLQEDMAGATQAYQQATTIAKDSTLYLTTLGVLLEQQKEYKQVDLLITTLEQQQASTAEAYFLYSLQKYRQRSYIEAMADVNKAISIQPKAHYYIHRSALYILRSKAESALNDTNQAIALSPKNGSAYLNKGIAEEMLQQYDKACQSWQIAAANGVSIANEYLKDCK</sequence>
<keyword evidence="6" id="KW-1185">Reference proteome</keyword>
<evidence type="ECO:0000256" key="1">
    <source>
        <dbReference type="ARBA" id="ARBA00022737"/>
    </source>
</evidence>
<comment type="caution">
    <text evidence="5">The sequence shown here is derived from an EMBL/GenBank/DDBJ whole genome shotgun (WGS) entry which is preliminary data.</text>
</comment>
<protein>
    <recommendedName>
        <fullName evidence="7">Tetratricopeptide repeat-containing protein</fullName>
    </recommendedName>
</protein>
<keyword evidence="4" id="KW-0732">Signal</keyword>
<keyword evidence="1" id="KW-0677">Repeat</keyword>
<evidence type="ECO:0000313" key="6">
    <source>
        <dbReference type="Proteomes" id="UP001500298"/>
    </source>
</evidence>
<keyword evidence="2 3" id="KW-0802">TPR repeat</keyword>
<feature type="chain" id="PRO_5047320212" description="Tetratricopeptide repeat-containing protein" evidence="4">
    <location>
        <begin position="20"/>
        <end position="372"/>
    </location>
</feature>
<accession>A0ABP9DGF5</accession>
<dbReference type="InterPro" id="IPR050498">
    <property type="entry name" value="Ycf3"/>
</dbReference>
<dbReference type="SMART" id="SM00028">
    <property type="entry name" value="TPR"/>
    <property type="match status" value="7"/>
</dbReference>
<proteinExistence type="predicted"/>
<evidence type="ECO:0000256" key="3">
    <source>
        <dbReference type="PROSITE-ProRule" id="PRU00339"/>
    </source>
</evidence>
<evidence type="ECO:0000256" key="4">
    <source>
        <dbReference type="SAM" id="SignalP"/>
    </source>
</evidence>
<dbReference type="Pfam" id="PF13432">
    <property type="entry name" value="TPR_16"/>
    <property type="match status" value="1"/>
</dbReference>
<dbReference type="PANTHER" id="PTHR44858">
    <property type="entry name" value="TETRATRICOPEPTIDE REPEAT PROTEIN 6"/>
    <property type="match status" value="1"/>
</dbReference>
<dbReference type="InterPro" id="IPR011990">
    <property type="entry name" value="TPR-like_helical_dom_sf"/>
</dbReference>
<dbReference type="Pfam" id="PF13181">
    <property type="entry name" value="TPR_8"/>
    <property type="match status" value="1"/>
</dbReference>
<feature type="repeat" description="TPR" evidence="3">
    <location>
        <begin position="128"/>
        <end position="161"/>
    </location>
</feature>
<organism evidence="5 6">
    <name type="scientific">Algivirga pacifica</name>
    <dbReference type="NCBI Taxonomy" id="1162670"/>
    <lineage>
        <taxon>Bacteria</taxon>
        <taxon>Pseudomonadati</taxon>
        <taxon>Bacteroidota</taxon>
        <taxon>Cytophagia</taxon>
        <taxon>Cytophagales</taxon>
        <taxon>Flammeovirgaceae</taxon>
        <taxon>Algivirga</taxon>
    </lineage>
</organism>
<dbReference type="RefSeq" id="WP_345372322.1">
    <property type="nucleotide sequence ID" value="NZ_BAABJX010000036.1"/>
</dbReference>